<protein>
    <submittedName>
        <fullName evidence="1">Uncharacterized protein</fullName>
    </submittedName>
</protein>
<dbReference type="Proteomes" id="UP001064048">
    <property type="component" value="Chromosome 18"/>
</dbReference>
<evidence type="ECO:0000313" key="2">
    <source>
        <dbReference type="Proteomes" id="UP001064048"/>
    </source>
</evidence>
<gene>
    <name evidence="1" type="ORF">MSG28_011176</name>
</gene>
<reference evidence="1 2" key="1">
    <citation type="journal article" date="2022" name="Genome Biol. Evol.">
        <title>The Spruce Budworm Genome: Reconstructing the Evolutionary History of Antifreeze Proteins.</title>
        <authorList>
            <person name="Beliveau C."/>
            <person name="Gagne P."/>
            <person name="Picq S."/>
            <person name="Vernygora O."/>
            <person name="Keeling C.I."/>
            <person name="Pinkney K."/>
            <person name="Doucet D."/>
            <person name="Wen F."/>
            <person name="Johnston J.S."/>
            <person name="Maaroufi H."/>
            <person name="Boyle B."/>
            <person name="Laroche J."/>
            <person name="Dewar K."/>
            <person name="Juretic N."/>
            <person name="Blackburn G."/>
            <person name="Nisole A."/>
            <person name="Brunet B."/>
            <person name="Brandao M."/>
            <person name="Lumley L."/>
            <person name="Duan J."/>
            <person name="Quan G."/>
            <person name="Lucarotti C.J."/>
            <person name="Roe A.D."/>
            <person name="Sperling F.A.H."/>
            <person name="Levesque R.C."/>
            <person name="Cusson M."/>
        </authorList>
    </citation>
    <scope>NUCLEOTIDE SEQUENCE [LARGE SCALE GENOMIC DNA]</scope>
    <source>
        <strain evidence="1">Glfc:IPQL:Cfum</strain>
    </source>
</reference>
<name>A0ACC0KRM6_CHOFU</name>
<organism evidence="1 2">
    <name type="scientific">Choristoneura fumiferana</name>
    <name type="common">Spruce budworm moth</name>
    <name type="synonym">Archips fumiferana</name>
    <dbReference type="NCBI Taxonomy" id="7141"/>
    <lineage>
        <taxon>Eukaryota</taxon>
        <taxon>Metazoa</taxon>
        <taxon>Ecdysozoa</taxon>
        <taxon>Arthropoda</taxon>
        <taxon>Hexapoda</taxon>
        <taxon>Insecta</taxon>
        <taxon>Pterygota</taxon>
        <taxon>Neoptera</taxon>
        <taxon>Endopterygota</taxon>
        <taxon>Lepidoptera</taxon>
        <taxon>Glossata</taxon>
        <taxon>Ditrysia</taxon>
        <taxon>Tortricoidea</taxon>
        <taxon>Tortricidae</taxon>
        <taxon>Tortricinae</taxon>
        <taxon>Choristoneura</taxon>
    </lineage>
</organism>
<dbReference type="EMBL" id="CM046118">
    <property type="protein sequence ID" value="KAI8438801.1"/>
    <property type="molecule type" value="Genomic_DNA"/>
</dbReference>
<evidence type="ECO:0000313" key="1">
    <source>
        <dbReference type="EMBL" id="KAI8438801.1"/>
    </source>
</evidence>
<keyword evidence="2" id="KW-1185">Reference proteome</keyword>
<accession>A0ACC0KRM6</accession>
<comment type="caution">
    <text evidence="1">The sequence shown here is derived from an EMBL/GenBank/DDBJ whole genome shotgun (WGS) entry which is preliminary data.</text>
</comment>
<proteinExistence type="predicted"/>
<sequence length="156" mass="18680">MLEKKVENLKKVSKRRLQRINTLTKRVTRLQKKNADLYTVVLDKLRLENVETKYINMVDGINKNHVIKRFLQKQYDDVLTREYSLEIKKIAVTLHYLSPKAYSFVREQFENVLPKYYHTQKFSVFFPLCGHQELLQLMPHYSSPDPVFVDSLWVEC</sequence>